<gene>
    <name evidence="1" type="ORF">V6N11_013152</name>
</gene>
<organism evidence="1 2">
    <name type="scientific">Hibiscus sabdariffa</name>
    <name type="common">roselle</name>
    <dbReference type="NCBI Taxonomy" id="183260"/>
    <lineage>
        <taxon>Eukaryota</taxon>
        <taxon>Viridiplantae</taxon>
        <taxon>Streptophyta</taxon>
        <taxon>Embryophyta</taxon>
        <taxon>Tracheophyta</taxon>
        <taxon>Spermatophyta</taxon>
        <taxon>Magnoliopsida</taxon>
        <taxon>eudicotyledons</taxon>
        <taxon>Gunneridae</taxon>
        <taxon>Pentapetalae</taxon>
        <taxon>rosids</taxon>
        <taxon>malvids</taxon>
        <taxon>Malvales</taxon>
        <taxon>Malvaceae</taxon>
        <taxon>Malvoideae</taxon>
        <taxon>Hibiscus</taxon>
    </lineage>
</organism>
<comment type="caution">
    <text evidence="1">The sequence shown here is derived from an EMBL/GenBank/DDBJ whole genome shotgun (WGS) entry which is preliminary data.</text>
</comment>
<protein>
    <submittedName>
        <fullName evidence="1">Uncharacterized protein</fullName>
    </submittedName>
</protein>
<dbReference type="EMBL" id="JBBPBN010000158">
    <property type="protein sequence ID" value="KAK8974686.1"/>
    <property type="molecule type" value="Genomic_DNA"/>
</dbReference>
<evidence type="ECO:0000313" key="1">
    <source>
        <dbReference type="EMBL" id="KAK8974686.1"/>
    </source>
</evidence>
<accession>A0ABR2NF16</accession>
<keyword evidence="2" id="KW-1185">Reference proteome</keyword>
<proteinExistence type="predicted"/>
<evidence type="ECO:0000313" key="2">
    <source>
        <dbReference type="Proteomes" id="UP001396334"/>
    </source>
</evidence>
<name>A0ABR2NF16_9ROSI</name>
<sequence length="118" mass="13490">MFVDQTGVFLERELSLKRGENGNIEHSEVQAEQIDELKVEYTSQIVEENSTYLENTTTAIFTRECRVLEISHYYTMRHYSCRMTKGMPRIETTGPAKAEVLAGIQISAERLAVLLAYP</sequence>
<reference evidence="1 2" key="1">
    <citation type="journal article" date="2024" name="G3 (Bethesda)">
        <title>Genome assembly of Hibiscus sabdariffa L. provides insights into metabolisms of medicinal natural products.</title>
        <authorList>
            <person name="Kim T."/>
        </authorList>
    </citation>
    <scope>NUCLEOTIDE SEQUENCE [LARGE SCALE GENOMIC DNA]</scope>
    <source>
        <strain evidence="1">TK-2024</strain>
        <tissue evidence="1">Old leaves</tissue>
    </source>
</reference>
<dbReference type="Proteomes" id="UP001396334">
    <property type="component" value="Unassembled WGS sequence"/>
</dbReference>